<protein>
    <recommendedName>
        <fullName evidence="5">Lysozyme</fullName>
    </recommendedName>
</protein>
<dbReference type="PANTHER" id="PTHR34135:SF2">
    <property type="entry name" value="LYSOZYME"/>
    <property type="match status" value="1"/>
</dbReference>
<evidence type="ECO:0000313" key="4">
    <source>
        <dbReference type="Proteomes" id="UP000653127"/>
    </source>
</evidence>
<keyword evidence="2" id="KW-0175">Coiled coil</keyword>
<dbReference type="Gene3D" id="3.20.20.80">
    <property type="entry name" value="Glycosidases"/>
    <property type="match status" value="1"/>
</dbReference>
<dbReference type="GO" id="GO:0003796">
    <property type="term" value="F:lysozyme activity"/>
    <property type="evidence" value="ECO:0007669"/>
    <property type="project" value="InterPro"/>
</dbReference>
<dbReference type="PROSITE" id="PS51904">
    <property type="entry name" value="GLYCOSYL_HYDROL_F25_2"/>
    <property type="match status" value="1"/>
</dbReference>
<keyword evidence="4" id="KW-1185">Reference proteome</keyword>
<dbReference type="InterPro" id="IPR002053">
    <property type="entry name" value="Glyco_hydro_25"/>
</dbReference>
<dbReference type="SUPFAM" id="SSF51445">
    <property type="entry name" value="(Trans)glycosidases"/>
    <property type="match status" value="1"/>
</dbReference>
<evidence type="ECO:0000313" key="3">
    <source>
        <dbReference type="EMBL" id="MBC8547728.1"/>
    </source>
</evidence>
<reference evidence="3" key="1">
    <citation type="submission" date="2020-08" db="EMBL/GenBank/DDBJ databases">
        <title>Genome public.</title>
        <authorList>
            <person name="Liu C."/>
            <person name="Sun Q."/>
        </authorList>
    </citation>
    <scope>NUCLEOTIDE SEQUENCE</scope>
    <source>
        <strain evidence="3">NSJ-31</strain>
    </source>
</reference>
<dbReference type="RefSeq" id="WP_249283756.1">
    <property type="nucleotide sequence ID" value="NZ_JACRST010000034.1"/>
</dbReference>
<proteinExistence type="inferred from homology"/>
<name>A0A926I5P6_9FIRM</name>
<evidence type="ECO:0008006" key="5">
    <source>
        <dbReference type="Google" id="ProtNLM"/>
    </source>
</evidence>
<organism evidence="3 4">
    <name type="scientific">Ligaoa zhengdingensis</name>
    <dbReference type="NCBI Taxonomy" id="2763658"/>
    <lineage>
        <taxon>Bacteria</taxon>
        <taxon>Bacillati</taxon>
        <taxon>Bacillota</taxon>
        <taxon>Clostridia</taxon>
        <taxon>Eubacteriales</taxon>
        <taxon>Oscillospiraceae</taxon>
        <taxon>Ligaoa</taxon>
    </lineage>
</organism>
<dbReference type="GO" id="GO:0016998">
    <property type="term" value="P:cell wall macromolecule catabolic process"/>
    <property type="evidence" value="ECO:0007669"/>
    <property type="project" value="InterPro"/>
</dbReference>
<accession>A0A926I5P6</accession>
<evidence type="ECO:0000256" key="2">
    <source>
        <dbReference type="SAM" id="Coils"/>
    </source>
</evidence>
<dbReference type="Proteomes" id="UP000653127">
    <property type="component" value="Unassembled WGS sequence"/>
</dbReference>
<sequence length="266" mass="30157">MERIPVIDISVHNTRRGRIDFQRVYNSGVRGIMIRIGWAGYEGEIVEDESLEDSVIRAAAAGLGVGLYVYSYCTSEQAAKKAAQQAVETARRFVGKITYPIVFDVEETQTAALINLGREELTDTVIAFCEEVQQLGYYAMWYSYPYFIQTHLEADRLKPFDLWIADYSTTVNYDEFYGMWQYIGNGGTCPGVTGPCDRDYAFQDYPAIIRRAGLNDLEDETFEPCADQLKQLQAQLSDFRREVEQLQAQVTELTGRLNQIAALAQV</sequence>
<evidence type="ECO:0000256" key="1">
    <source>
        <dbReference type="ARBA" id="ARBA00010646"/>
    </source>
</evidence>
<comment type="caution">
    <text evidence="3">The sequence shown here is derived from an EMBL/GenBank/DDBJ whole genome shotgun (WGS) entry which is preliminary data.</text>
</comment>
<feature type="coiled-coil region" evidence="2">
    <location>
        <begin position="229"/>
        <end position="263"/>
    </location>
</feature>
<comment type="similarity">
    <text evidence="1">Belongs to the glycosyl hydrolase 25 family.</text>
</comment>
<dbReference type="Pfam" id="PF01183">
    <property type="entry name" value="Glyco_hydro_25"/>
    <property type="match status" value="1"/>
</dbReference>
<dbReference type="EMBL" id="JACRST010000034">
    <property type="protein sequence ID" value="MBC8547728.1"/>
    <property type="molecule type" value="Genomic_DNA"/>
</dbReference>
<dbReference type="AlphaFoldDB" id="A0A926I5P6"/>
<gene>
    <name evidence="3" type="ORF">H8711_12450</name>
</gene>
<dbReference type="InterPro" id="IPR017853">
    <property type="entry name" value="GH"/>
</dbReference>
<dbReference type="GO" id="GO:0016052">
    <property type="term" value="P:carbohydrate catabolic process"/>
    <property type="evidence" value="ECO:0007669"/>
    <property type="project" value="TreeGrafter"/>
</dbReference>
<dbReference type="PANTHER" id="PTHR34135">
    <property type="entry name" value="LYSOZYME"/>
    <property type="match status" value="1"/>
</dbReference>
<dbReference type="GO" id="GO:0009253">
    <property type="term" value="P:peptidoglycan catabolic process"/>
    <property type="evidence" value="ECO:0007669"/>
    <property type="project" value="InterPro"/>
</dbReference>